<organism evidence="3 4">
    <name type="scientific">Papaver atlanticum</name>
    <dbReference type="NCBI Taxonomy" id="357466"/>
    <lineage>
        <taxon>Eukaryota</taxon>
        <taxon>Viridiplantae</taxon>
        <taxon>Streptophyta</taxon>
        <taxon>Embryophyta</taxon>
        <taxon>Tracheophyta</taxon>
        <taxon>Spermatophyta</taxon>
        <taxon>Magnoliopsida</taxon>
        <taxon>Ranunculales</taxon>
        <taxon>Papaveraceae</taxon>
        <taxon>Papaveroideae</taxon>
        <taxon>Papaver</taxon>
    </lineage>
</organism>
<proteinExistence type="predicted"/>
<evidence type="ECO:0000256" key="1">
    <source>
        <dbReference type="ARBA" id="ARBA00022737"/>
    </source>
</evidence>
<evidence type="ECO:0000313" key="4">
    <source>
        <dbReference type="Proteomes" id="UP001202328"/>
    </source>
</evidence>
<feature type="repeat" description="PPR" evidence="2">
    <location>
        <begin position="200"/>
        <end position="234"/>
    </location>
</feature>
<dbReference type="PANTHER" id="PTHR47926">
    <property type="entry name" value="PENTATRICOPEPTIDE REPEAT-CONTAINING PROTEIN"/>
    <property type="match status" value="1"/>
</dbReference>
<dbReference type="Gene3D" id="1.25.40.10">
    <property type="entry name" value="Tetratricopeptide repeat domain"/>
    <property type="match status" value="4"/>
</dbReference>
<dbReference type="InterPro" id="IPR046848">
    <property type="entry name" value="E_motif"/>
</dbReference>
<dbReference type="EMBL" id="JAJJMB010009125">
    <property type="protein sequence ID" value="KAI3916273.1"/>
    <property type="molecule type" value="Genomic_DNA"/>
</dbReference>
<dbReference type="PROSITE" id="PS51375">
    <property type="entry name" value="PPR"/>
    <property type="match status" value="4"/>
</dbReference>
<feature type="repeat" description="PPR" evidence="2">
    <location>
        <begin position="37"/>
        <end position="71"/>
    </location>
</feature>
<dbReference type="InterPro" id="IPR046960">
    <property type="entry name" value="PPR_At4g14850-like_plant"/>
</dbReference>
<evidence type="ECO:0000256" key="2">
    <source>
        <dbReference type="PROSITE-ProRule" id="PRU00708"/>
    </source>
</evidence>
<protein>
    <recommendedName>
        <fullName evidence="5">Pentatricopeptide repeat-containing protein</fullName>
    </recommendedName>
</protein>
<dbReference type="Pfam" id="PF20431">
    <property type="entry name" value="E_motif"/>
    <property type="match status" value="1"/>
</dbReference>
<dbReference type="SUPFAM" id="SSF48452">
    <property type="entry name" value="TPR-like"/>
    <property type="match status" value="1"/>
</dbReference>
<dbReference type="GO" id="GO:0003723">
    <property type="term" value="F:RNA binding"/>
    <property type="evidence" value="ECO:0007669"/>
    <property type="project" value="InterPro"/>
</dbReference>
<dbReference type="Pfam" id="PF01535">
    <property type="entry name" value="PPR"/>
    <property type="match status" value="4"/>
</dbReference>
<dbReference type="FunFam" id="1.25.40.10:FF:000348">
    <property type="entry name" value="Pentatricopeptide repeat-containing protein chloroplastic"/>
    <property type="match status" value="1"/>
</dbReference>
<dbReference type="InterPro" id="IPR011990">
    <property type="entry name" value="TPR-like_helical_dom_sf"/>
</dbReference>
<dbReference type="GO" id="GO:0009451">
    <property type="term" value="P:RNA modification"/>
    <property type="evidence" value="ECO:0007669"/>
    <property type="project" value="InterPro"/>
</dbReference>
<dbReference type="NCBIfam" id="TIGR00756">
    <property type="entry name" value="PPR"/>
    <property type="match status" value="7"/>
</dbReference>
<evidence type="ECO:0008006" key="5">
    <source>
        <dbReference type="Google" id="ProtNLM"/>
    </source>
</evidence>
<dbReference type="FunFam" id="1.25.40.10:FF:000242">
    <property type="entry name" value="Pentatricopeptide repeat-containing protein"/>
    <property type="match status" value="1"/>
</dbReference>
<accession>A0AAD4SNR4</accession>
<dbReference type="Pfam" id="PF13041">
    <property type="entry name" value="PPR_2"/>
    <property type="match status" value="3"/>
</dbReference>
<evidence type="ECO:0000313" key="3">
    <source>
        <dbReference type="EMBL" id="KAI3916273.1"/>
    </source>
</evidence>
<feature type="repeat" description="PPR" evidence="2">
    <location>
        <begin position="99"/>
        <end position="133"/>
    </location>
</feature>
<dbReference type="Proteomes" id="UP001202328">
    <property type="component" value="Unassembled WGS sequence"/>
</dbReference>
<feature type="repeat" description="PPR" evidence="2">
    <location>
        <begin position="332"/>
        <end position="366"/>
    </location>
</feature>
<dbReference type="PANTHER" id="PTHR47926:SF436">
    <property type="entry name" value="PENTATRICOPEPTIDE REPEAT-CONTAINING PROTEIN ELI1, CHLOROPLASTIC-LIKE ISOFORM X2"/>
    <property type="match status" value="1"/>
</dbReference>
<dbReference type="InterPro" id="IPR002885">
    <property type="entry name" value="PPR_rpt"/>
</dbReference>
<keyword evidence="4" id="KW-1185">Reference proteome</keyword>
<dbReference type="AlphaFoldDB" id="A0AAD4SNR4"/>
<gene>
    <name evidence="3" type="ORF">MKW98_004714</name>
</gene>
<comment type="caution">
    <text evidence="3">The sequence shown here is derived from an EMBL/GenBank/DDBJ whole genome shotgun (WGS) entry which is preliminary data.</text>
</comment>
<name>A0AAD4SNR4_9MAGN</name>
<reference evidence="3" key="1">
    <citation type="submission" date="2022-04" db="EMBL/GenBank/DDBJ databases">
        <title>A functionally conserved STORR gene fusion in Papaver species that diverged 16.8 million years ago.</title>
        <authorList>
            <person name="Catania T."/>
        </authorList>
    </citation>
    <scope>NUCLEOTIDE SEQUENCE</scope>
    <source>
        <strain evidence="3">S-188037</strain>
    </source>
</reference>
<keyword evidence="1" id="KW-0677">Repeat</keyword>
<sequence>MGFEYDVYVVNTLINMYVVCGNLRDARQLFDKSLVLDSVSWNSMLAGYVKAGDVEEAKSIFVQMPERNTIASSSMIDLFGKTGRTTEARCLFDEMIEKDMVSWSAMISCYEQNGMFEEALVLFAEMNCKGVMVDEVVIVTVISACANLLAFNEGKLTHGLAVRIGIESYINIQNALIHMYSKCGDIRSSQRLFEESPLLDEISWNSMISGYSKAGYIRHARKLFDLMPKKDVVSWGAMISGYAQHEQYEETLELFHDMQLGEVKPDESTLVSVVSACAHLNNVDQGSSVHSYIRNNEIKINPILGANLIDMYLKSGCVQNAMEVFNGMEEKGVSTWNALIMGLAMNGSVEVSFEKFSEMKRCGVEPNDVTFLGILSACRHAGLVDEGRHYFESMINIYNIVPNIKHYGCMVDLLGRAGALEEAEELIEDMPMEPDVATWGALLGACEKHGNTDMGERIGMKLIERYPDHDGFHVLLSNFYTSMGKWEKGAEIRGKMKKQGVVKIPGWSSIEADGEVHKYLAGVRMHS</sequence>